<dbReference type="RefSeq" id="WP_349963010.1">
    <property type="nucleotide sequence ID" value="NZ_CP157963.1"/>
</dbReference>
<reference evidence="1" key="1">
    <citation type="submission" date="2024-06" db="EMBL/GenBank/DDBJ databases">
        <authorList>
            <person name="Li T."/>
            <person name="Gao R."/>
        </authorList>
    </citation>
    <scope>NUCLEOTIDE SEQUENCE</scope>
    <source>
        <strain evidence="1">ZPR3</strain>
        <plasmid evidence="1">unnamed3</plasmid>
    </source>
</reference>
<keyword evidence="1" id="KW-0614">Plasmid</keyword>
<protein>
    <submittedName>
        <fullName evidence="1">Uncharacterized protein</fullName>
    </submittedName>
</protein>
<proteinExistence type="predicted"/>
<gene>
    <name evidence="1" type="ORF">ABM479_33325</name>
</gene>
<name>A0AAU7S606_9HYPH</name>
<evidence type="ECO:0000313" key="1">
    <source>
        <dbReference type="EMBL" id="XBT97781.1"/>
    </source>
</evidence>
<dbReference type="EMBL" id="CP157963">
    <property type="protein sequence ID" value="XBT97781.1"/>
    <property type="molecule type" value="Genomic_DNA"/>
</dbReference>
<geneLocation type="plasmid" evidence="1">
    <name>unnamed3</name>
</geneLocation>
<organism evidence="1">
    <name type="scientific">Rhizobium sp. ZPR3</name>
    <dbReference type="NCBI Taxonomy" id="3158967"/>
    <lineage>
        <taxon>Bacteria</taxon>
        <taxon>Pseudomonadati</taxon>
        <taxon>Pseudomonadota</taxon>
        <taxon>Alphaproteobacteria</taxon>
        <taxon>Hyphomicrobiales</taxon>
        <taxon>Rhizobiaceae</taxon>
        <taxon>Rhizobium/Agrobacterium group</taxon>
        <taxon>Rhizobium</taxon>
    </lineage>
</organism>
<dbReference type="AlphaFoldDB" id="A0AAU7S606"/>
<accession>A0AAU7S606</accession>
<sequence length="113" mass="13072">MAELTLDLLSPFELFREWRDDSSGRDSCFVREGYIMTAQIVAAWAAQNGFNLLDSWKYRRSDDARTITIEIKRLSVVLIDERAGLRPRIVSALFKDLLFGNPNGKLERLLRDH</sequence>